<dbReference type="InterPro" id="IPR027093">
    <property type="entry name" value="EAF_fam"/>
</dbReference>
<comment type="similarity">
    <text evidence="2">Belongs to the EAF family.</text>
</comment>
<keyword evidence="7" id="KW-0539">Nucleus</keyword>
<gene>
    <name evidence="10" type="ORF">HK105_200451</name>
</gene>
<evidence type="ECO:0000259" key="9">
    <source>
        <dbReference type="Pfam" id="PF09816"/>
    </source>
</evidence>
<evidence type="ECO:0000256" key="3">
    <source>
        <dbReference type="ARBA" id="ARBA00022553"/>
    </source>
</evidence>
<evidence type="ECO:0000256" key="5">
    <source>
        <dbReference type="ARBA" id="ARBA00023159"/>
    </source>
</evidence>
<dbReference type="PANTHER" id="PTHR15970">
    <property type="entry name" value="ELL-ASSOCIATED FACTOR EAF"/>
    <property type="match status" value="1"/>
</dbReference>
<evidence type="ECO:0000256" key="4">
    <source>
        <dbReference type="ARBA" id="ARBA00023015"/>
    </source>
</evidence>
<keyword evidence="4" id="KW-0805">Transcription regulation</keyword>
<keyword evidence="3" id="KW-0597">Phosphoprotein</keyword>
<evidence type="ECO:0000256" key="2">
    <source>
        <dbReference type="ARBA" id="ARBA00007798"/>
    </source>
</evidence>
<feature type="compositionally biased region" description="Polar residues" evidence="8">
    <location>
        <begin position="363"/>
        <end position="375"/>
    </location>
</feature>
<feature type="compositionally biased region" description="Low complexity" evidence="8">
    <location>
        <begin position="346"/>
        <end position="362"/>
    </location>
</feature>
<feature type="region of interest" description="Disordered" evidence="8">
    <location>
        <begin position="224"/>
        <end position="424"/>
    </location>
</feature>
<evidence type="ECO:0000313" key="10">
    <source>
        <dbReference type="EMBL" id="KAL2920378.1"/>
    </source>
</evidence>
<dbReference type="InterPro" id="IPR019194">
    <property type="entry name" value="Tscrpt_elong_fac_Eaf_N"/>
</dbReference>
<evidence type="ECO:0000256" key="6">
    <source>
        <dbReference type="ARBA" id="ARBA00023163"/>
    </source>
</evidence>
<keyword evidence="5" id="KW-0010">Activator</keyword>
<sequence>MAATAPHGSFAVQLGASLRPQPQEALSAHASADTLHTFRYDSKPESAELARSGEFAPDPAGGAWTLVLDSAQGDERTHFAALPAASKDVDCLLIFDPETQTFVLERVDSAFQLRLQRRAGRAGAGSRSDSAASGPSASHLSAAASLVGSADASPAGPRVPLPHASPAAAAAHTTAAAVDDGDALDLLLDTELDAAMDAAMHADDEPAASNGYNAPQVQDAYGGAQLHNGANADDDDDEFGIDELMDNIDNDGASLPAVSRSLTPPAPAASAPPRSRALSPDLPQQQPQQQQQQHQQQQHLSAFRRPASVAMASPSRASQGTASAAPLAGADWELFEETPNRSPTKAPASSASAPLDLVSSADGFTTSDGRASSSPDSHHGDRAASGNPQSQQPQSRPVSGPISLSAAYDGGTTSDDDASSSDDD</sequence>
<comment type="caution">
    <text evidence="10">The sequence shown here is derived from an EMBL/GenBank/DDBJ whole genome shotgun (WGS) entry which is preliminary data.</text>
</comment>
<keyword evidence="6" id="KW-0804">Transcription</keyword>
<accession>A0ABR4NLH0</accession>
<dbReference type="PANTHER" id="PTHR15970:SF2">
    <property type="entry name" value="ELL-ASSOCIATED FACTOR EAF"/>
    <property type="match status" value="1"/>
</dbReference>
<evidence type="ECO:0000256" key="8">
    <source>
        <dbReference type="SAM" id="MobiDB-lite"/>
    </source>
</evidence>
<feature type="domain" description="Transcription elongation factor Eaf N-terminal" evidence="9">
    <location>
        <begin position="11"/>
        <end position="118"/>
    </location>
</feature>
<proteinExistence type="inferred from homology"/>
<comment type="subcellular location">
    <subcellularLocation>
        <location evidence="1">Nucleus</location>
    </subcellularLocation>
</comment>
<dbReference type="Proteomes" id="UP001527925">
    <property type="component" value="Unassembled WGS sequence"/>
</dbReference>
<feature type="compositionally biased region" description="Acidic residues" evidence="8">
    <location>
        <begin position="414"/>
        <end position="424"/>
    </location>
</feature>
<evidence type="ECO:0000313" key="11">
    <source>
        <dbReference type="Proteomes" id="UP001527925"/>
    </source>
</evidence>
<organism evidence="10 11">
    <name type="scientific">Polyrhizophydium stewartii</name>
    <dbReference type="NCBI Taxonomy" id="2732419"/>
    <lineage>
        <taxon>Eukaryota</taxon>
        <taxon>Fungi</taxon>
        <taxon>Fungi incertae sedis</taxon>
        <taxon>Chytridiomycota</taxon>
        <taxon>Chytridiomycota incertae sedis</taxon>
        <taxon>Chytridiomycetes</taxon>
        <taxon>Rhizophydiales</taxon>
        <taxon>Rhizophydiales incertae sedis</taxon>
        <taxon>Polyrhizophydium</taxon>
    </lineage>
</organism>
<feature type="compositionally biased region" description="Acidic residues" evidence="8">
    <location>
        <begin position="232"/>
        <end position="249"/>
    </location>
</feature>
<reference evidence="10 11" key="1">
    <citation type="submission" date="2023-09" db="EMBL/GenBank/DDBJ databases">
        <title>Pangenome analysis of Batrachochytrium dendrobatidis and related Chytrids.</title>
        <authorList>
            <person name="Yacoub M.N."/>
            <person name="Stajich J.E."/>
            <person name="James T.Y."/>
        </authorList>
    </citation>
    <scope>NUCLEOTIDE SEQUENCE [LARGE SCALE GENOMIC DNA]</scope>
    <source>
        <strain evidence="10 11">JEL0888</strain>
    </source>
</reference>
<dbReference type="Pfam" id="PF09816">
    <property type="entry name" value="EAF"/>
    <property type="match status" value="1"/>
</dbReference>
<evidence type="ECO:0000256" key="7">
    <source>
        <dbReference type="ARBA" id="ARBA00023242"/>
    </source>
</evidence>
<keyword evidence="11" id="KW-1185">Reference proteome</keyword>
<protein>
    <recommendedName>
        <fullName evidence="9">Transcription elongation factor Eaf N-terminal domain-containing protein</fullName>
    </recommendedName>
</protein>
<name>A0ABR4NLH0_9FUNG</name>
<feature type="compositionally biased region" description="Low complexity" evidence="8">
    <location>
        <begin position="259"/>
        <end position="299"/>
    </location>
</feature>
<dbReference type="EMBL" id="JADGIZ020000001">
    <property type="protein sequence ID" value="KAL2920378.1"/>
    <property type="molecule type" value="Genomic_DNA"/>
</dbReference>
<feature type="compositionally biased region" description="Low complexity" evidence="8">
    <location>
        <begin position="385"/>
        <end position="401"/>
    </location>
</feature>
<evidence type="ECO:0000256" key="1">
    <source>
        <dbReference type="ARBA" id="ARBA00004123"/>
    </source>
</evidence>